<keyword evidence="3" id="KW-1003">Cell membrane</keyword>
<keyword evidence="6 10" id="KW-1133">Transmembrane helix</keyword>
<dbReference type="InterPro" id="IPR001708">
    <property type="entry name" value="YidC/ALB3/OXA1/COX18"/>
</dbReference>
<proteinExistence type="inferred from homology"/>
<dbReference type="GO" id="GO:0032977">
    <property type="term" value="F:membrane insertase activity"/>
    <property type="evidence" value="ECO:0007669"/>
    <property type="project" value="InterPro"/>
</dbReference>
<comment type="caution">
    <text evidence="12">The sequence shown here is derived from an EMBL/GenBank/DDBJ whole genome shotgun (WGS) entry which is preliminary data.</text>
</comment>
<feature type="domain" description="Membrane insertase YidC/Oxa/ALB C-terminal" evidence="11">
    <location>
        <begin position="23"/>
        <end position="267"/>
    </location>
</feature>
<evidence type="ECO:0000313" key="12">
    <source>
        <dbReference type="EMBL" id="HIU44535.1"/>
    </source>
</evidence>
<comment type="similarity">
    <text evidence="9">Belongs to the OXA1/ALB3/YidC family.</text>
</comment>
<evidence type="ECO:0000313" key="13">
    <source>
        <dbReference type="Proteomes" id="UP000824073"/>
    </source>
</evidence>
<dbReference type="PANTHER" id="PTHR12428">
    <property type="entry name" value="OXA1"/>
    <property type="match status" value="1"/>
</dbReference>
<evidence type="ECO:0000256" key="10">
    <source>
        <dbReference type="SAM" id="Phobius"/>
    </source>
</evidence>
<evidence type="ECO:0000256" key="9">
    <source>
        <dbReference type="RuleBase" id="RU003945"/>
    </source>
</evidence>
<reference evidence="12" key="1">
    <citation type="submission" date="2020-10" db="EMBL/GenBank/DDBJ databases">
        <authorList>
            <person name="Gilroy R."/>
        </authorList>
    </citation>
    <scope>NUCLEOTIDE SEQUENCE</scope>
    <source>
        <strain evidence="12">CHK191-8634</strain>
    </source>
</reference>
<keyword evidence="2" id="KW-0813">Transport</keyword>
<name>A0A9D1LMG0_9CLOT</name>
<dbReference type="GO" id="GO:0005886">
    <property type="term" value="C:plasma membrane"/>
    <property type="evidence" value="ECO:0007669"/>
    <property type="project" value="UniProtKB-SubCell"/>
</dbReference>
<keyword evidence="8" id="KW-0143">Chaperone</keyword>
<evidence type="ECO:0000256" key="4">
    <source>
        <dbReference type="ARBA" id="ARBA00022692"/>
    </source>
</evidence>
<dbReference type="InterPro" id="IPR047196">
    <property type="entry name" value="YidC_ALB_C"/>
</dbReference>
<dbReference type="GO" id="GO:0015031">
    <property type="term" value="P:protein transport"/>
    <property type="evidence" value="ECO:0007669"/>
    <property type="project" value="UniProtKB-KW"/>
</dbReference>
<evidence type="ECO:0000256" key="8">
    <source>
        <dbReference type="ARBA" id="ARBA00023186"/>
    </source>
</evidence>
<dbReference type="Proteomes" id="UP000824073">
    <property type="component" value="Unassembled WGS sequence"/>
</dbReference>
<dbReference type="EMBL" id="DVMR01000070">
    <property type="protein sequence ID" value="HIU44535.1"/>
    <property type="molecule type" value="Genomic_DNA"/>
</dbReference>
<feature type="transmembrane region" description="Helical" evidence="10">
    <location>
        <begin position="86"/>
        <end position="109"/>
    </location>
</feature>
<evidence type="ECO:0000256" key="1">
    <source>
        <dbReference type="ARBA" id="ARBA00004651"/>
    </source>
</evidence>
<protein>
    <submittedName>
        <fullName evidence="12">YidC/Oxa1 family membrane protein insertase</fullName>
    </submittedName>
</protein>
<comment type="subcellular location">
    <subcellularLocation>
        <location evidence="1">Cell membrane</location>
        <topology evidence="1">Multi-pass membrane protein</topology>
    </subcellularLocation>
    <subcellularLocation>
        <location evidence="9">Membrane</location>
        <topology evidence="9">Multi-pass membrane protein</topology>
    </subcellularLocation>
</comment>
<keyword evidence="4 9" id="KW-0812">Transmembrane</keyword>
<evidence type="ECO:0000256" key="5">
    <source>
        <dbReference type="ARBA" id="ARBA00022927"/>
    </source>
</evidence>
<feature type="transmembrane region" description="Helical" evidence="10">
    <location>
        <begin position="187"/>
        <end position="206"/>
    </location>
</feature>
<feature type="transmembrane region" description="Helical" evidence="10">
    <location>
        <begin position="23"/>
        <end position="43"/>
    </location>
</feature>
<organism evidence="12 13">
    <name type="scientific">Candidatus Ventrousia excrementavium</name>
    <dbReference type="NCBI Taxonomy" id="2840961"/>
    <lineage>
        <taxon>Bacteria</taxon>
        <taxon>Bacillati</taxon>
        <taxon>Bacillota</taxon>
        <taxon>Clostridia</taxon>
        <taxon>Eubacteriales</taxon>
        <taxon>Clostridiaceae</taxon>
        <taxon>Clostridiaceae incertae sedis</taxon>
        <taxon>Candidatus Ventrousia</taxon>
    </lineage>
</organism>
<dbReference type="CDD" id="cd20070">
    <property type="entry name" value="5TM_YidC_Alb3"/>
    <property type="match status" value="1"/>
</dbReference>
<feature type="transmembrane region" description="Helical" evidence="10">
    <location>
        <begin position="227"/>
        <end position="253"/>
    </location>
</feature>
<evidence type="ECO:0000256" key="3">
    <source>
        <dbReference type="ARBA" id="ARBA00022475"/>
    </source>
</evidence>
<accession>A0A9D1LMG0</accession>
<dbReference type="InterPro" id="IPR028055">
    <property type="entry name" value="YidC/Oxa/ALB_C"/>
</dbReference>
<sequence length="279" mass="31458">MLSIIATPFGYIMRFIYELVGNYGLSIFLFALLAKLIMLPLNIKSKRSMIDMQRIQPKMLELQKKYGKDRQKYAEKVQELYDNEGISMSAGCLPQLIILPIMLGLYYVIQQPLTYFMQLTADEINAIAETLNYTMSATDYTAQIGLAGVMHQHFDQIAGISDKIMQVDFNFLGINLAATPSFGDFNALWVIPILSALTAFLSSFVSQRLNKKAAGNVQNPQTQSMNGMMYIMVPAMSLYFGFILPAGLGVYWISNNLLMMAQEVILTKLLTRPHKKTQE</sequence>
<dbReference type="AlphaFoldDB" id="A0A9D1LMG0"/>
<keyword evidence="5" id="KW-0653">Protein transport</keyword>
<evidence type="ECO:0000256" key="6">
    <source>
        <dbReference type="ARBA" id="ARBA00022989"/>
    </source>
</evidence>
<keyword evidence="7 10" id="KW-0472">Membrane</keyword>
<reference evidence="12" key="2">
    <citation type="journal article" date="2021" name="PeerJ">
        <title>Extensive microbial diversity within the chicken gut microbiome revealed by metagenomics and culture.</title>
        <authorList>
            <person name="Gilroy R."/>
            <person name="Ravi A."/>
            <person name="Getino M."/>
            <person name="Pursley I."/>
            <person name="Horton D.L."/>
            <person name="Alikhan N.F."/>
            <person name="Baker D."/>
            <person name="Gharbi K."/>
            <person name="Hall N."/>
            <person name="Watson M."/>
            <person name="Adriaenssens E.M."/>
            <person name="Foster-Nyarko E."/>
            <person name="Jarju S."/>
            <person name="Secka A."/>
            <person name="Antonio M."/>
            <person name="Oren A."/>
            <person name="Chaudhuri R.R."/>
            <person name="La Ragione R."/>
            <person name="Hildebrand F."/>
            <person name="Pallen M.J."/>
        </authorList>
    </citation>
    <scope>NUCLEOTIDE SEQUENCE</scope>
    <source>
        <strain evidence="12">CHK191-8634</strain>
    </source>
</reference>
<evidence type="ECO:0000259" key="11">
    <source>
        <dbReference type="Pfam" id="PF02096"/>
    </source>
</evidence>
<dbReference type="NCBIfam" id="TIGR03592">
    <property type="entry name" value="yidC_oxa1_cterm"/>
    <property type="match status" value="1"/>
</dbReference>
<evidence type="ECO:0000256" key="7">
    <source>
        <dbReference type="ARBA" id="ARBA00023136"/>
    </source>
</evidence>
<dbReference type="Pfam" id="PF02096">
    <property type="entry name" value="60KD_IMP"/>
    <property type="match status" value="1"/>
</dbReference>
<dbReference type="GO" id="GO:0051205">
    <property type="term" value="P:protein insertion into membrane"/>
    <property type="evidence" value="ECO:0007669"/>
    <property type="project" value="TreeGrafter"/>
</dbReference>
<gene>
    <name evidence="12" type="ORF">IAB67_09585</name>
</gene>
<dbReference type="PANTHER" id="PTHR12428:SF65">
    <property type="entry name" value="CYTOCHROME C OXIDASE ASSEMBLY PROTEIN COX18, MITOCHONDRIAL"/>
    <property type="match status" value="1"/>
</dbReference>
<evidence type="ECO:0000256" key="2">
    <source>
        <dbReference type="ARBA" id="ARBA00022448"/>
    </source>
</evidence>